<dbReference type="SFLD" id="SFLDG01132">
    <property type="entry name" value="C1.5.3:_5'-Nucleotidase_Like"/>
    <property type="match status" value="1"/>
</dbReference>
<evidence type="ECO:0000313" key="1">
    <source>
        <dbReference type="EMBL" id="KAH9844253.1"/>
    </source>
</evidence>
<reference evidence="1 2" key="1">
    <citation type="journal article" date="2021" name="Environ. Microbiol.">
        <title>Gene family expansions and transcriptome signatures uncover fungal adaptations to wood decay.</title>
        <authorList>
            <person name="Hage H."/>
            <person name="Miyauchi S."/>
            <person name="Viragh M."/>
            <person name="Drula E."/>
            <person name="Min B."/>
            <person name="Chaduli D."/>
            <person name="Navarro D."/>
            <person name="Favel A."/>
            <person name="Norest M."/>
            <person name="Lesage-Meessen L."/>
            <person name="Balint B."/>
            <person name="Merenyi Z."/>
            <person name="de Eugenio L."/>
            <person name="Morin E."/>
            <person name="Martinez A.T."/>
            <person name="Baldrian P."/>
            <person name="Stursova M."/>
            <person name="Martinez M.J."/>
            <person name="Novotny C."/>
            <person name="Magnuson J.K."/>
            <person name="Spatafora J.W."/>
            <person name="Maurice S."/>
            <person name="Pangilinan J."/>
            <person name="Andreopoulos W."/>
            <person name="LaButti K."/>
            <person name="Hundley H."/>
            <person name="Na H."/>
            <person name="Kuo A."/>
            <person name="Barry K."/>
            <person name="Lipzen A."/>
            <person name="Henrissat B."/>
            <person name="Riley R."/>
            <person name="Ahrendt S."/>
            <person name="Nagy L.G."/>
            <person name="Grigoriev I.V."/>
            <person name="Martin F."/>
            <person name="Rosso M.N."/>
        </authorList>
    </citation>
    <scope>NUCLEOTIDE SEQUENCE [LARGE SCALE GENOMIC DNA]</scope>
    <source>
        <strain evidence="1 2">CIRM-BRFM 1785</strain>
    </source>
</reference>
<dbReference type="NCBIfam" id="TIGR01993">
    <property type="entry name" value="Pyr-5-nucltdase"/>
    <property type="match status" value="1"/>
</dbReference>
<accession>A0ABQ8KZ45</accession>
<protein>
    <submittedName>
        <fullName evidence="1">Pyrimidine 5-nucleotidase</fullName>
    </submittedName>
</protein>
<dbReference type="PANTHER" id="PTHR47438">
    <property type="entry name" value="PHOSPHATE METABOLISM PROTEIN 8-RELATED"/>
    <property type="match status" value="1"/>
</dbReference>
<gene>
    <name evidence="1" type="ORF">C8Q71DRAFT_731903</name>
</gene>
<dbReference type="NCBIfam" id="TIGR01509">
    <property type="entry name" value="HAD-SF-IA-v3"/>
    <property type="match status" value="1"/>
</dbReference>
<keyword evidence="2" id="KW-1185">Reference proteome</keyword>
<dbReference type="PANTHER" id="PTHR47438:SF1">
    <property type="entry name" value="PHOSPHATE METABOLISM PROTEIN 8-RELATED"/>
    <property type="match status" value="1"/>
</dbReference>
<dbReference type="InterPro" id="IPR023214">
    <property type="entry name" value="HAD_sf"/>
</dbReference>
<dbReference type="Gene3D" id="3.40.50.1000">
    <property type="entry name" value="HAD superfamily/HAD-like"/>
    <property type="match status" value="1"/>
</dbReference>
<dbReference type="InterPro" id="IPR036412">
    <property type="entry name" value="HAD-like_sf"/>
</dbReference>
<dbReference type="RefSeq" id="XP_047785063.1">
    <property type="nucleotide sequence ID" value="XM_047922222.1"/>
</dbReference>
<dbReference type="SFLD" id="SFLDG01129">
    <property type="entry name" value="C1.5:_HAD__Beta-PGM__Phosphata"/>
    <property type="match status" value="1"/>
</dbReference>
<comment type="caution">
    <text evidence="1">The sequence shown here is derived from an EMBL/GenBank/DDBJ whole genome shotgun (WGS) entry which is preliminary data.</text>
</comment>
<dbReference type="InterPro" id="IPR006439">
    <property type="entry name" value="HAD-SF_hydro_IA"/>
</dbReference>
<dbReference type="InterPro" id="IPR010237">
    <property type="entry name" value="Pyr-5-nucltdase"/>
</dbReference>
<dbReference type="EMBL" id="JADCUA010000001">
    <property type="protein sequence ID" value="KAH9844253.1"/>
    <property type="molecule type" value="Genomic_DNA"/>
</dbReference>
<dbReference type="SFLD" id="SFLDS00003">
    <property type="entry name" value="Haloacid_Dehalogenase"/>
    <property type="match status" value="1"/>
</dbReference>
<sequence>MTLCHLRAAATRRASGSLRTFFPTPQLISFKLSALIQLHSKMSTQAASTQDDRYMIWLDIDNTLYSASTRISQAMGERIHAYFLSLGFPEEEATDLHHKYYTQYGLALRGLVRHHQIDALDFDRKCDGSLPLEDILEPDHKLRKLLEDMDRSKARVWALTNAYKTHAKRVLGILGVEDQVEGVVFCDYSNPQFACKPEPEYFHNAMQKANLQDLSKCCFVDDSRANVRAAKRLGWGRCVHFCERGLVTVEGGKAKEIGRDGALDPEDEGITVITDLEELRTVWSDLFKAS</sequence>
<dbReference type="Proteomes" id="UP000814176">
    <property type="component" value="Unassembled WGS sequence"/>
</dbReference>
<proteinExistence type="predicted"/>
<organism evidence="1 2">
    <name type="scientific">Rhodofomes roseus</name>
    <dbReference type="NCBI Taxonomy" id="34475"/>
    <lineage>
        <taxon>Eukaryota</taxon>
        <taxon>Fungi</taxon>
        <taxon>Dikarya</taxon>
        <taxon>Basidiomycota</taxon>
        <taxon>Agaricomycotina</taxon>
        <taxon>Agaricomycetes</taxon>
        <taxon>Polyporales</taxon>
        <taxon>Rhodofomes</taxon>
    </lineage>
</organism>
<dbReference type="GeneID" id="72002954"/>
<dbReference type="InterPro" id="IPR052791">
    <property type="entry name" value="SSM1_domain"/>
</dbReference>
<dbReference type="Pfam" id="PF00702">
    <property type="entry name" value="Hydrolase"/>
    <property type="match status" value="1"/>
</dbReference>
<evidence type="ECO:0000313" key="2">
    <source>
        <dbReference type="Proteomes" id="UP000814176"/>
    </source>
</evidence>
<dbReference type="Gene3D" id="1.10.150.450">
    <property type="match status" value="1"/>
</dbReference>
<dbReference type="SUPFAM" id="SSF56784">
    <property type="entry name" value="HAD-like"/>
    <property type="match status" value="1"/>
</dbReference>
<name>A0ABQ8KZ45_9APHY</name>